<name>A0A369JH86_HYPMA</name>
<dbReference type="InParanoid" id="A0A369JH86"/>
<comment type="caution">
    <text evidence="3">The sequence shown here is derived from an EMBL/GenBank/DDBJ whole genome shotgun (WGS) entry which is preliminary data.</text>
</comment>
<gene>
    <name evidence="3" type="ORF">Hypma_012274</name>
</gene>
<feature type="coiled-coil region" evidence="1">
    <location>
        <begin position="116"/>
        <end position="199"/>
    </location>
</feature>
<organism evidence="3 4">
    <name type="scientific">Hypsizygus marmoreus</name>
    <name type="common">White beech mushroom</name>
    <name type="synonym">Agaricus marmoreus</name>
    <dbReference type="NCBI Taxonomy" id="39966"/>
    <lineage>
        <taxon>Eukaryota</taxon>
        <taxon>Fungi</taxon>
        <taxon>Dikarya</taxon>
        <taxon>Basidiomycota</taxon>
        <taxon>Agaricomycotina</taxon>
        <taxon>Agaricomycetes</taxon>
        <taxon>Agaricomycetidae</taxon>
        <taxon>Agaricales</taxon>
        <taxon>Tricholomatineae</taxon>
        <taxon>Lyophyllaceae</taxon>
        <taxon>Hypsizygus</taxon>
    </lineage>
</organism>
<dbReference type="EMBL" id="LUEZ02000058">
    <property type="protein sequence ID" value="RDB20570.1"/>
    <property type="molecule type" value="Genomic_DNA"/>
</dbReference>
<evidence type="ECO:0000313" key="3">
    <source>
        <dbReference type="EMBL" id="RDB20570.1"/>
    </source>
</evidence>
<keyword evidence="1" id="KW-0175">Coiled coil</keyword>
<accession>A0A369JH86</accession>
<feature type="compositionally biased region" description="Polar residues" evidence="2">
    <location>
        <begin position="9"/>
        <end position="19"/>
    </location>
</feature>
<evidence type="ECO:0000256" key="2">
    <source>
        <dbReference type="SAM" id="MobiDB-lite"/>
    </source>
</evidence>
<protein>
    <submittedName>
        <fullName evidence="3">Uncharacterized protein</fullName>
    </submittedName>
</protein>
<dbReference type="Proteomes" id="UP000076154">
    <property type="component" value="Unassembled WGS sequence"/>
</dbReference>
<reference evidence="3" key="1">
    <citation type="submission" date="2018-04" db="EMBL/GenBank/DDBJ databases">
        <title>Whole genome sequencing of Hypsizygus marmoreus.</title>
        <authorList>
            <person name="Choi I.-G."/>
            <person name="Min B."/>
            <person name="Kim J.-G."/>
            <person name="Kim S."/>
            <person name="Oh Y.-L."/>
            <person name="Kong W.-S."/>
            <person name="Park H."/>
            <person name="Jeong J."/>
            <person name="Song E.-S."/>
        </authorList>
    </citation>
    <scope>NUCLEOTIDE SEQUENCE [LARGE SCALE GENOMIC DNA]</scope>
    <source>
        <strain evidence="3">51987-8</strain>
    </source>
</reference>
<dbReference type="OrthoDB" id="3028765at2759"/>
<evidence type="ECO:0000313" key="4">
    <source>
        <dbReference type="Proteomes" id="UP000076154"/>
    </source>
</evidence>
<feature type="region of interest" description="Disordered" evidence="2">
    <location>
        <begin position="9"/>
        <end position="103"/>
    </location>
</feature>
<proteinExistence type="predicted"/>
<dbReference type="AlphaFoldDB" id="A0A369JH86"/>
<evidence type="ECO:0000256" key="1">
    <source>
        <dbReference type="SAM" id="Coils"/>
    </source>
</evidence>
<keyword evidence="4" id="KW-1185">Reference proteome</keyword>
<sequence>MWNTLATLFPSFMTSSSPEHATRVEEGYEVKDDRRSLKRESTRPERNGRKAKRKQLSEDISSGLTETAEAACHDQTRETNAVLDGNDDENGESDEHDHDHSTINTFDNARRDRLHIDELTRKLKAVELYSEQLDQQLQNSKRQRWDAGREIRALKESERKLTLELDSAQRRGEECILSHQRQTSELQLIKGELRRVEAEYVVTRQLLDERTTELKAAHTFINQADSLSGADVISMVSSLNAEILQCAAFVADSSDFSHGPTQTEANILQARENATQVLGEDIVDALFSQRPADAADFDPTRVQIALQVCMASYCSRVIQDWSVNGGKSTWLAEVYSRLWDAETQPVAGRWRSMTRAYIKGKQDSDNMLTRLVHALADIMVVAGCSLEDAYSNAFYARFQERLSMVVDLTIRLRTAIGENITSMDLLPYIFDPRTDFDPNLMADTYEDERDSDRSHRVNEKVAGTTELGLMRRTKGQAGFVDSVLLKPKIILYSALQEDINDAH</sequence>
<feature type="compositionally biased region" description="Basic and acidic residues" evidence="2">
    <location>
        <begin position="20"/>
        <end position="48"/>
    </location>
</feature>